<dbReference type="AlphaFoldDB" id="A0A5C6X8Z9"/>
<dbReference type="OrthoDB" id="5479562at2"/>
<keyword evidence="1" id="KW-0732">Signal</keyword>
<keyword evidence="3" id="KW-1185">Reference proteome</keyword>
<reference evidence="2 3" key="1">
    <citation type="submission" date="2019-08" db="EMBL/GenBank/DDBJ databases">
        <title>Bradymonadales sp. TMQ4.</title>
        <authorList>
            <person name="Liang Q."/>
        </authorList>
    </citation>
    <scope>NUCLEOTIDE SEQUENCE [LARGE SCALE GENOMIC DNA]</scope>
    <source>
        <strain evidence="2 3">TMQ4</strain>
    </source>
</reference>
<evidence type="ECO:0000313" key="2">
    <source>
        <dbReference type="EMBL" id="TXD33732.1"/>
    </source>
</evidence>
<dbReference type="SUPFAM" id="SSF49299">
    <property type="entry name" value="PKD domain"/>
    <property type="match status" value="1"/>
</dbReference>
<proteinExistence type="predicted"/>
<organism evidence="2 3">
    <name type="scientific">Lujinxingia vulgaris</name>
    <dbReference type="NCBI Taxonomy" id="2600176"/>
    <lineage>
        <taxon>Bacteria</taxon>
        <taxon>Deltaproteobacteria</taxon>
        <taxon>Bradymonadales</taxon>
        <taxon>Lujinxingiaceae</taxon>
        <taxon>Lujinxingia</taxon>
    </lineage>
</organism>
<evidence type="ECO:0000256" key="1">
    <source>
        <dbReference type="SAM" id="SignalP"/>
    </source>
</evidence>
<feature type="chain" id="PRO_5022703223" evidence="1">
    <location>
        <begin position="31"/>
        <end position="656"/>
    </location>
</feature>
<dbReference type="Gene3D" id="2.60.40.10">
    <property type="entry name" value="Immunoglobulins"/>
    <property type="match status" value="4"/>
</dbReference>
<evidence type="ECO:0000313" key="3">
    <source>
        <dbReference type="Proteomes" id="UP000321412"/>
    </source>
</evidence>
<dbReference type="EMBL" id="VOSM01000019">
    <property type="protein sequence ID" value="TXD33732.1"/>
    <property type="molecule type" value="Genomic_DNA"/>
</dbReference>
<dbReference type="NCBIfam" id="NF012200">
    <property type="entry name" value="choice_anch_D"/>
    <property type="match status" value="2"/>
</dbReference>
<dbReference type="RefSeq" id="WP_146983389.1">
    <property type="nucleotide sequence ID" value="NZ_VOSM01000019.1"/>
</dbReference>
<protein>
    <submittedName>
        <fullName evidence="2">Choice-of-anchor D domain-containing protein</fullName>
    </submittedName>
</protein>
<dbReference type="InterPro" id="IPR013783">
    <property type="entry name" value="Ig-like_fold"/>
</dbReference>
<name>A0A5C6X8Z9_9DELT</name>
<feature type="signal peptide" evidence="1">
    <location>
        <begin position="1"/>
        <end position="30"/>
    </location>
</feature>
<sequence>MFNPLLPSTPSAGRLSSLLLPLAMMLLVGAVGCGDDDGDDGNLSGLDAPSILVSPSSFNFPDTPIGERETTTLIISNTGGSVLNITEMELIDESPTPQFRRGQGFLSTLQIPEGESHEFSVSYIPLTPDPARAEVRMRTNDPNNAEVIVELNTPQLGPQIFANQIVRFNRVPAGEEAWTLNTVQNIGTTPLNISQILISQNTDFDMSFPAPGADPSDLESDTEQWPEVLEPGEAFDIRVWFRPINNNPSSGEITILSNDPNRSTFSLDLLGNSGAPCMEVNQGEVLDFGASSAGQVGRRSVVITNCSAETPLELTNVFLSENPDSIFDLNLDPLGGDPDDAPVIIDPSRSATFQVLFAPVSETASYEAKLTIESNDTVASPYEIALLGEGTDNECPVAVAEGRILNTTRTFTEGTALPLNTIELLGGSSFDPDGQIDFYEWSILESPENSQARLSPSPNQVDPTLYLDLAGTYVVELMVYDNQGVASCGEPATVTIQAIPEDDVHIQLVWDAPGVANPTPDAGVDLDLHYLHPSGRWNGEGSVYWNNRFPNWGNPEDERDDPRLDIDDTCCGGPENINHSNPESGLEYGVGVYYFTDRGLGAAYATVRIYIRGELRFQLRNTYMPSEGHFWHVANIRWPSTDVYRRDVIDFGFPVQ</sequence>
<dbReference type="InterPro" id="IPR035986">
    <property type="entry name" value="PKD_dom_sf"/>
</dbReference>
<accession>A0A5C6X8Z9</accession>
<comment type="caution">
    <text evidence="2">The sequence shown here is derived from an EMBL/GenBank/DDBJ whole genome shotgun (WGS) entry which is preliminary data.</text>
</comment>
<dbReference type="Proteomes" id="UP000321412">
    <property type="component" value="Unassembled WGS sequence"/>
</dbReference>
<gene>
    <name evidence="2" type="ORF">FRC98_20215</name>
</gene>